<dbReference type="PANTHER" id="PTHR43133">
    <property type="entry name" value="RNA POLYMERASE ECF-TYPE SIGMA FACTO"/>
    <property type="match status" value="1"/>
</dbReference>
<dbReference type="Proteomes" id="UP000248688">
    <property type="component" value="Chromosome"/>
</dbReference>
<dbReference type="RefSeq" id="WP_112785761.1">
    <property type="nucleotide sequence ID" value="NZ_CP030041.1"/>
</dbReference>
<sequence length="188" mass="21884">MDQDLSKSLITGLCENNTKSQELLYRQFYSYGMSVCLRYTSSREEAVEVLHDSFMKVFTKIHQYDQNQAFKSWFRRILINTAINHYKRENKHCNKTETLGSAIQVKGNEGDAVAQLNYQEMIQVIQQLSPVYRTVFNLFVIEGYGHDEIAEKLGISEGTSKSNLFRARAKLRELLTRNHEKGLAKYER</sequence>
<feature type="domain" description="RNA polymerase sigma-70 region 2" evidence="6">
    <location>
        <begin position="24"/>
        <end position="90"/>
    </location>
</feature>
<proteinExistence type="inferred from homology"/>
<dbReference type="AlphaFoldDB" id="A0A2Z4IP37"/>
<evidence type="ECO:0000259" key="7">
    <source>
        <dbReference type="Pfam" id="PF08281"/>
    </source>
</evidence>
<keyword evidence="9" id="KW-1185">Reference proteome</keyword>
<dbReference type="GO" id="GO:0016987">
    <property type="term" value="F:sigma factor activity"/>
    <property type="evidence" value="ECO:0007669"/>
    <property type="project" value="UniProtKB-KW"/>
</dbReference>
<accession>A0A2Z4IP37</accession>
<dbReference type="InterPro" id="IPR013324">
    <property type="entry name" value="RNA_pol_sigma_r3/r4-like"/>
</dbReference>
<dbReference type="InterPro" id="IPR036388">
    <property type="entry name" value="WH-like_DNA-bd_sf"/>
</dbReference>
<dbReference type="EMBL" id="CP030041">
    <property type="protein sequence ID" value="AWW32388.1"/>
    <property type="molecule type" value="Genomic_DNA"/>
</dbReference>
<keyword evidence="2" id="KW-0805">Transcription regulation</keyword>
<keyword evidence="4" id="KW-0238">DNA-binding</keyword>
<dbReference type="Gene3D" id="1.10.1740.10">
    <property type="match status" value="1"/>
</dbReference>
<evidence type="ECO:0000313" key="8">
    <source>
        <dbReference type="EMBL" id="AWW32388.1"/>
    </source>
</evidence>
<evidence type="ECO:0000256" key="1">
    <source>
        <dbReference type="ARBA" id="ARBA00010641"/>
    </source>
</evidence>
<keyword evidence="3" id="KW-0731">Sigma factor</keyword>
<evidence type="ECO:0000313" key="9">
    <source>
        <dbReference type="Proteomes" id="UP000248688"/>
    </source>
</evidence>
<gene>
    <name evidence="8" type="ORF">DN752_20825</name>
</gene>
<evidence type="ECO:0000259" key="6">
    <source>
        <dbReference type="Pfam" id="PF04542"/>
    </source>
</evidence>
<dbReference type="KEGG" id="est:DN752_20825"/>
<dbReference type="SUPFAM" id="SSF88946">
    <property type="entry name" value="Sigma2 domain of RNA polymerase sigma factors"/>
    <property type="match status" value="1"/>
</dbReference>
<dbReference type="GO" id="GO:0006352">
    <property type="term" value="P:DNA-templated transcription initiation"/>
    <property type="evidence" value="ECO:0007669"/>
    <property type="project" value="InterPro"/>
</dbReference>
<dbReference type="NCBIfam" id="TIGR02937">
    <property type="entry name" value="sigma70-ECF"/>
    <property type="match status" value="1"/>
</dbReference>
<dbReference type="InterPro" id="IPR013249">
    <property type="entry name" value="RNA_pol_sigma70_r4_t2"/>
</dbReference>
<evidence type="ECO:0000256" key="3">
    <source>
        <dbReference type="ARBA" id="ARBA00023082"/>
    </source>
</evidence>
<dbReference type="CDD" id="cd06171">
    <property type="entry name" value="Sigma70_r4"/>
    <property type="match status" value="1"/>
</dbReference>
<keyword evidence="5" id="KW-0804">Transcription</keyword>
<dbReference type="InterPro" id="IPR013325">
    <property type="entry name" value="RNA_pol_sigma_r2"/>
</dbReference>
<dbReference type="Pfam" id="PF04542">
    <property type="entry name" value="Sigma70_r2"/>
    <property type="match status" value="1"/>
</dbReference>
<dbReference type="Gene3D" id="1.10.10.10">
    <property type="entry name" value="Winged helix-like DNA-binding domain superfamily/Winged helix DNA-binding domain"/>
    <property type="match status" value="1"/>
</dbReference>
<dbReference type="InterPro" id="IPR007627">
    <property type="entry name" value="RNA_pol_sigma70_r2"/>
</dbReference>
<feature type="domain" description="RNA polymerase sigma factor 70 region 4 type 2" evidence="7">
    <location>
        <begin position="119"/>
        <end position="171"/>
    </location>
</feature>
<evidence type="ECO:0000256" key="4">
    <source>
        <dbReference type="ARBA" id="ARBA00023125"/>
    </source>
</evidence>
<dbReference type="InterPro" id="IPR039425">
    <property type="entry name" value="RNA_pol_sigma-70-like"/>
</dbReference>
<dbReference type="Pfam" id="PF08281">
    <property type="entry name" value="Sigma70_r4_2"/>
    <property type="match status" value="1"/>
</dbReference>
<dbReference type="SUPFAM" id="SSF88659">
    <property type="entry name" value="Sigma3 and sigma4 domains of RNA polymerase sigma factors"/>
    <property type="match status" value="1"/>
</dbReference>
<reference evidence="8 9" key="1">
    <citation type="submission" date="2018-06" db="EMBL/GenBank/DDBJ databases">
        <title>Echinicola strongylocentroti sp. nov., isolated from a sea urchin Strongylocentrotus intermedius.</title>
        <authorList>
            <person name="Bae S.S."/>
        </authorList>
    </citation>
    <scope>NUCLEOTIDE SEQUENCE [LARGE SCALE GENOMIC DNA]</scope>
    <source>
        <strain evidence="8 9">MEBiC08714</strain>
    </source>
</reference>
<dbReference type="GO" id="GO:0003677">
    <property type="term" value="F:DNA binding"/>
    <property type="evidence" value="ECO:0007669"/>
    <property type="project" value="UniProtKB-KW"/>
</dbReference>
<dbReference type="InterPro" id="IPR014284">
    <property type="entry name" value="RNA_pol_sigma-70_dom"/>
</dbReference>
<name>A0A2Z4IP37_9BACT</name>
<evidence type="ECO:0000256" key="5">
    <source>
        <dbReference type="ARBA" id="ARBA00023163"/>
    </source>
</evidence>
<comment type="similarity">
    <text evidence="1">Belongs to the sigma-70 factor family. ECF subfamily.</text>
</comment>
<evidence type="ECO:0000256" key="2">
    <source>
        <dbReference type="ARBA" id="ARBA00023015"/>
    </source>
</evidence>
<dbReference type="OrthoDB" id="941544at2"/>
<organism evidence="8 9">
    <name type="scientific">Echinicola strongylocentroti</name>
    <dbReference type="NCBI Taxonomy" id="1795355"/>
    <lineage>
        <taxon>Bacteria</taxon>
        <taxon>Pseudomonadati</taxon>
        <taxon>Bacteroidota</taxon>
        <taxon>Cytophagia</taxon>
        <taxon>Cytophagales</taxon>
        <taxon>Cyclobacteriaceae</taxon>
        <taxon>Echinicola</taxon>
    </lineage>
</organism>
<protein>
    <submittedName>
        <fullName evidence="8">RNA polymerase subunit sigma-70</fullName>
    </submittedName>
</protein>
<dbReference type="PANTHER" id="PTHR43133:SF8">
    <property type="entry name" value="RNA POLYMERASE SIGMA FACTOR HI_1459-RELATED"/>
    <property type="match status" value="1"/>
</dbReference>